<keyword evidence="3" id="KW-1185">Reference proteome</keyword>
<dbReference type="InterPro" id="IPR010982">
    <property type="entry name" value="Lambda_DNA-bd_dom_sf"/>
</dbReference>
<sequence>MKKILVQKIKEIIEKEGWNQTKAALLLNIDQPKISQIKHNKTQGFSLERLLSFLTKLHFGMDLAKTHHEIELSPNEIKLVINNNINLNNNSTEDSNIDGCH</sequence>
<comment type="caution">
    <text evidence="2">The sequence shown here is derived from an EMBL/GenBank/DDBJ whole genome shotgun (WGS) entry which is preliminary data.</text>
</comment>
<reference evidence="2 3" key="1">
    <citation type="journal article" date="2021" name="Microb. Ecol.">
        <title>Candidatus Mesenet longicola: Novel Endosymbionts of Brontispa longissima that Induce Cytoplasmic Incompatibility.</title>
        <authorList>
            <person name="Takano S."/>
            <person name="Gotoh Y."/>
            <person name="Hayashi T."/>
        </authorList>
    </citation>
    <scope>NUCLEOTIDE SEQUENCE [LARGE SCALE GENOMIC DNA]</scope>
    <source>
        <strain evidence="2">L5</strain>
    </source>
</reference>
<dbReference type="InterPro" id="IPR039554">
    <property type="entry name" value="HigA2-like_HTH"/>
</dbReference>
<gene>
    <name evidence="2" type="ORF">sL5_04700</name>
</gene>
<dbReference type="AlphaFoldDB" id="A0A8J3MMS8"/>
<dbReference type="InterPro" id="IPR001387">
    <property type="entry name" value="Cro/C1-type_HTH"/>
</dbReference>
<accession>A0A8J3MMS8</accession>
<name>A0A8J3MMS8_9RICK</name>
<dbReference type="EMBL" id="BNGU01000015">
    <property type="protein sequence ID" value="GHM59477.1"/>
    <property type="molecule type" value="Genomic_DNA"/>
</dbReference>
<protein>
    <recommendedName>
        <fullName evidence="1">HigA2-like helix-turn-helix domain-containing protein</fullName>
    </recommendedName>
</protein>
<dbReference type="Gene3D" id="1.10.260.40">
    <property type="entry name" value="lambda repressor-like DNA-binding domains"/>
    <property type="match status" value="1"/>
</dbReference>
<organism evidence="2 3">
    <name type="scientific">Candidatus Mesenet longicola</name>
    <dbReference type="NCBI Taxonomy" id="1892558"/>
    <lineage>
        <taxon>Bacteria</taxon>
        <taxon>Pseudomonadati</taxon>
        <taxon>Pseudomonadota</taxon>
        <taxon>Alphaproteobacteria</taxon>
        <taxon>Rickettsiales</taxon>
        <taxon>Anaplasmataceae</taxon>
        <taxon>Candidatus Mesenet</taxon>
    </lineage>
</organism>
<dbReference type="Proteomes" id="UP000637906">
    <property type="component" value="Unassembled WGS sequence"/>
</dbReference>
<evidence type="ECO:0000313" key="3">
    <source>
        <dbReference type="Proteomes" id="UP000637906"/>
    </source>
</evidence>
<dbReference type="SUPFAM" id="SSF47413">
    <property type="entry name" value="lambda repressor-like DNA-binding domains"/>
    <property type="match status" value="1"/>
</dbReference>
<evidence type="ECO:0000259" key="1">
    <source>
        <dbReference type="Pfam" id="PF13744"/>
    </source>
</evidence>
<dbReference type="GO" id="GO:0003677">
    <property type="term" value="F:DNA binding"/>
    <property type="evidence" value="ECO:0007669"/>
    <property type="project" value="InterPro"/>
</dbReference>
<dbReference type="Pfam" id="PF13744">
    <property type="entry name" value="HTH_37"/>
    <property type="match status" value="1"/>
</dbReference>
<feature type="domain" description="HigA2-like helix-turn-helix" evidence="1">
    <location>
        <begin position="2"/>
        <end position="59"/>
    </location>
</feature>
<dbReference type="CDD" id="cd00093">
    <property type="entry name" value="HTH_XRE"/>
    <property type="match status" value="1"/>
</dbReference>
<evidence type="ECO:0000313" key="2">
    <source>
        <dbReference type="EMBL" id="GHM59477.1"/>
    </source>
</evidence>
<proteinExistence type="predicted"/>